<dbReference type="Proteomes" id="UP000838878">
    <property type="component" value="Chromosome 5"/>
</dbReference>
<evidence type="ECO:0000256" key="10">
    <source>
        <dbReference type="ARBA" id="ARBA00023242"/>
    </source>
</evidence>
<keyword evidence="11" id="KW-0469">Meiosis</keyword>
<keyword evidence="7" id="KW-0175">Coiled coil</keyword>
<keyword evidence="8" id="KW-0969">Cilium</keyword>
<feature type="compositionally biased region" description="Pro residues" evidence="14">
    <location>
        <begin position="453"/>
        <end position="470"/>
    </location>
</feature>
<dbReference type="OrthoDB" id="197839at2759"/>
<dbReference type="AlphaFoldDB" id="A0A8J9YC94"/>
<comment type="similarity">
    <text evidence="3">Belongs to the MNS1 family.</text>
</comment>
<dbReference type="GO" id="GO:0005634">
    <property type="term" value="C:nucleus"/>
    <property type="evidence" value="ECO:0007669"/>
    <property type="project" value="UniProtKB-SubCell"/>
</dbReference>
<evidence type="ECO:0000256" key="5">
    <source>
        <dbReference type="ARBA" id="ARBA00022490"/>
    </source>
</evidence>
<accession>A0A8J9YC94</accession>
<evidence type="ECO:0000256" key="9">
    <source>
        <dbReference type="ARBA" id="ARBA00023212"/>
    </source>
</evidence>
<evidence type="ECO:0000256" key="6">
    <source>
        <dbReference type="ARBA" id="ARBA00022846"/>
    </source>
</evidence>
<feature type="compositionally biased region" description="Basic and acidic residues" evidence="14">
    <location>
        <begin position="344"/>
        <end position="363"/>
    </location>
</feature>
<evidence type="ECO:0000256" key="14">
    <source>
        <dbReference type="SAM" id="MobiDB-lite"/>
    </source>
</evidence>
<dbReference type="InterPro" id="IPR043597">
    <property type="entry name" value="TPH_dom"/>
</dbReference>
<evidence type="ECO:0000256" key="13">
    <source>
        <dbReference type="ARBA" id="ARBA00046114"/>
    </source>
</evidence>
<evidence type="ECO:0000256" key="7">
    <source>
        <dbReference type="ARBA" id="ARBA00023054"/>
    </source>
</evidence>
<dbReference type="PANTHER" id="PTHR19265:SF0">
    <property type="entry name" value="MEIOSIS-SPECIFIC NUCLEAR STRUCTURAL PROTEIN 1"/>
    <property type="match status" value="1"/>
</dbReference>
<sequence>MEPKTELQKNAIAEARRRELETYQRALDIQWLNSRMEDGRMGRCQALIQKEAEMEKDFQEKTDHAAIVNAKAKRETALGIEIAKIKREEACQLLRRHYLRERDPSLRELIKKLQAGYVCRDLQQQILHNQYKKLQDKVEEDYANRVLLNSLYNDKEAKANEERTKIDKNRKYCLELQQQLVNKQRQKQCEYEDTLIEKKMLDEVLRTIADEDQRELKHKHEQTDKMRKEMVTFKQAREAWKEKQKEMLIIEERKIEEQIKVASDRSSAIIAERERKMREKEEMNHKIAAKILADEASRQERENLIKLLQEQEYLEKNVQDDIAEKNKFELVKSYTKQSLTAQMENRKKLEKEQKEREAEFRKSVEAKLAADDEKEKEKERKAKEKKQIYSMELRQQIQDNAARRRQCRRAARGDHWDMAWQEEVSVERAKIVSEHGPLVRGFLQPGALRAPAPGLPPAGAPPVGPPPAPARRPKCNAQCRVLRLY</sequence>
<comment type="function">
    <text evidence="13">Microtubule inner protein (MIP) part of the dynein-decorated doublet microtubules (DMTs) in cilia axoneme, which is required for motile cilia beating. May play a role in the control of meiotic division and germ cell differentiation through regulation of pairing and recombination during meiosis. Required for sperm flagella assembly. May play a role in the assembly and function of the outer dynein arm-docking complex (ODA-DC). ODA-DC mediates outer dynein arms (ODA) binding onto the axonemal doublet microtubules.</text>
</comment>
<evidence type="ECO:0000256" key="2">
    <source>
        <dbReference type="ARBA" id="ARBA00004611"/>
    </source>
</evidence>
<dbReference type="GO" id="GO:0044782">
    <property type="term" value="P:cilium organization"/>
    <property type="evidence" value="ECO:0007669"/>
    <property type="project" value="TreeGrafter"/>
</dbReference>
<feature type="non-terminal residue" evidence="16">
    <location>
        <position position="485"/>
    </location>
</feature>
<feature type="region of interest" description="Disordered" evidence="14">
    <location>
        <begin position="448"/>
        <end position="474"/>
    </location>
</feature>
<organism evidence="16 17">
    <name type="scientific">Brenthis ino</name>
    <name type="common">lesser marbled fritillary</name>
    <dbReference type="NCBI Taxonomy" id="405034"/>
    <lineage>
        <taxon>Eukaryota</taxon>
        <taxon>Metazoa</taxon>
        <taxon>Ecdysozoa</taxon>
        <taxon>Arthropoda</taxon>
        <taxon>Hexapoda</taxon>
        <taxon>Insecta</taxon>
        <taxon>Pterygota</taxon>
        <taxon>Neoptera</taxon>
        <taxon>Endopterygota</taxon>
        <taxon>Lepidoptera</taxon>
        <taxon>Glossata</taxon>
        <taxon>Ditrysia</taxon>
        <taxon>Papilionoidea</taxon>
        <taxon>Nymphalidae</taxon>
        <taxon>Heliconiinae</taxon>
        <taxon>Argynnini</taxon>
        <taxon>Brenthis</taxon>
    </lineage>
</organism>
<name>A0A8J9YC94_9NEOP</name>
<keyword evidence="5" id="KW-0963">Cytoplasm</keyword>
<keyword evidence="10" id="KW-0539">Nucleus</keyword>
<dbReference type="InterPro" id="IPR026504">
    <property type="entry name" value="MNS1"/>
</dbReference>
<feature type="domain" description="Trichohyalin-plectin-homology" evidence="15">
    <location>
        <begin position="99"/>
        <end position="432"/>
    </location>
</feature>
<keyword evidence="12" id="KW-0966">Cell projection</keyword>
<evidence type="ECO:0000313" key="17">
    <source>
        <dbReference type="Proteomes" id="UP000838878"/>
    </source>
</evidence>
<proteinExistence type="inferred from homology"/>
<dbReference type="EMBL" id="OV170225">
    <property type="protein sequence ID" value="CAH0725399.1"/>
    <property type="molecule type" value="Genomic_DNA"/>
</dbReference>
<keyword evidence="9" id="KW-0206">Cytoskeleton</keyword>
<evidence type="ECO:0000256" key="11">
    <source>
        <dbReference type="ARBA" id="ARBA00023254"/>
    </source>
</evidence>
<comment type="subcellular location">
    <subcellularLocation>
        <location evidence="2">Cytoplasm</location>
        <location evidence="2">Cytoskeleton</location>
        <location evidence="2">Flagellum axoneme</location>
    </subcellularLocation>
    <subcellularLocation>
        <location evidence="1">Nucleus</location>
    </subcellularLocation>
</comment>
<evidence type="ECO:0000256" key="12">
    <source>
        <dbReference type="ARBA" id="ARBA00023273"/>
    </source>
</evidence>
<dbReference type="GO" id="GO:0051321">
    <property type="term" value="P:meiotic cell cycle"/>
    <property type="evidence" value="ECO:0007669"/>
    <property type="project" value="UniProtKB-KW"/>
</dbReference>
<evidence type="ECO:0000259" key="15">
    <source>
        <dbReference type="Pfam" id="PF13868"/>
    </source>
</evidence>
<evidence type="ECO:0000313" key="16">
    <source>
        <dbReference type="EMBL" id="CAH0725399.1"/>
    </source>
</evidence>
<evidence type="ECO:0000256" key="1">
    <source>
        <dbReference type="ARBA" id="ARBA00004123"/>
    </source>
</evidence>
<keyword evidence="6" id="KW-0282">Flagellum</keyword>
<keyword evidence="17" id="KW-1185">Reference proteome</keyword>
<protein>
    <recommendedName>
        <fullName evidence="4">Meiosis-specific nuclear structural protein 1</fullName>
    </recommendedName>
</protein>
<dbReference type="GO" id="GO:0031514">
    <property type="term" value="C:motile cilium"/>
    <property type="evidence" value="ECO:0007669"/>
    <property type="project" value="TreeGrafter"/>
</dbReference>
<feature type="region of interest" description="Disordered" evidence="14">
    <location>
        <begin position="343"/>
        <end position="363"/>
    </location>
</feature>
<evidence type="ECO:0000256" key="8">
    <source>
        <dbReference type="ARBA" id="ARBA00023069"/>
    </source>
</evidence>
<dbReference type="Pfam" id="PF13868">
    <property type="entry name" value="TPH"/>
    <property type="match status" value="1"/>
</dbReference>
<dbReference type="PANTHER" id="PTHR19265">
    <property type="entry name" value="MEIOSIS-SPECIFIC NUCLEAR STRUCTURAL PROTEIN 1"/>
    <property type="match status" value="1"/>
</dbReference>
<reference evidence="16" key="1">
    <citation type="submission" date="2021-12" db="EMBL/GenBank/DDBJ databases">
        <authorList>
            <person name="Martin H S."/>
        </authorList>
    </citation>
    <scope>NUCLEOTIDE SEQUENCE</scope>
</reference>
<evidence type="ECO:0000256" key="4">
    <source>
        <dbReference type="ARBA" id="ARBA00014813"/>
    </source>
</evidence>
<evidence type="ECO:0000256" key="3">
    <source>
        <dbReference type="ARBA" id="ARBA00009158"/>
    </source>
</evidence>
<gene>
    <name evidence="16" type="ORF">BINO364_LOCUS10986</name>
</gene>